<dbReference type="PRINTS" id="PR00455">
    <property type="entry name" value="HTHTETR"/>
</dbReference>
<dbReference type="SUPFAM" id="SSF48498">
    <property type="entry name" value="Tetracyclin repressor-like, C-terminal domain"/>
    <property type="match status" value="1"/>
</dbReference>
<keyword evidence="3" id="KW-0804">Transcription</keyword>
<evidence type="ECO:0000256" key="2">
    <source>
        <dbReference type="ARBA" id="ARBA00023125"/>
    </source>
</evidence>
<evidence type="ECO:0000313" key="7">
    <source>
        <dbReference type="EMBL" id="PZM90604.1"/>
    </source>
</evidence>
<dbReference type="AlphaFoldDB" id="A0A2W4IVF7"/>
<dbReference type="Pfam" id="PF00440">
    <property type="entry name" value="TetR_N"/>
    <property type="match status" value="1"/>
</dbReference>
<comment type="caution">
    <text evidence="7">The sequence shown here is derived from an EMBL/GenBank/DDBJ whole genome shotgun (WGS) entry which is preliminary data.</text>
</comment>
<feature type="region of interest" description="Disordered" evidence="5">
    <location>
        <begin position="1"/>
        <end position="84"/>
    </location>
</feature>
<dbReference type="PROSITE" id="PS50977">
    <property type="entry name" value="HTH_TETR_2"/>
    <property type="match status" value="1"/>
</dbReference>
<dbReference type="PANTHER" id="PTHR47506:SF1">
    <property type="entry name" value="HTH-TYPE TRANSCRIPTIONAL REGULATOR YJDC"/>
    <property type="match status" value="1"/>
</dbReference>
<dbReference type="PANTHER" id="PTHR47506">
    <property type="entry name" value="TRANSCRIPTIONAL REGULATORY PROTEIN"/>
    <property type="match status" value="1"/>
</dbReference>
<dbReference type="GO" id="GO:0003677">
    <property type="term" value="F:DNA binding"/>
    <property type="evidence" value="ECO:0007669"/>
    <property type="project" value="UniProtKB-UniRule"/>
</dbReference>
<keyword evidence="2 4" id="KW-0238">DNA-binding</keyword>
<feature type="domain" description="HTH tetR-type" evidence="6">
    <location>
        <begin position="85"/>
        <end position="145"/>
    </location>
</feature>
<organism evidence="7">
    <name type="scientific">Thermocrispum agreste</name>
    <dbReference type="NCBI Taxonomy" id="37925"/>
    <lineage>
        <taxon>Bacteria</taxon>
        <taxon>Bacillati</taxon>
        <taxon>Actinomycetota</taxon>
        <taxon>Actinomycetes</taxon>
        <taxon>Pseudonocardiales</taxon>
        <taxon>Pseudonocardiaceae</taxon>
        <taxon>Thermocrispum</taxon>
    </lineage>
</organism>
<dbReference type="InterPro" id="IPR011075">
    <property type="entry name" value="TetR_C"/>
</dbReference>
<name>A0A2W4IVF7_9PSEU</name>
<dbReference type="InterPro" id="IPR001647">
    <property type="entry name" value="HTH_TetR"/>
</dbReference>
<dbReference type="InterPro" id="IPR009057">
    <property type="entry name" value="Homeodomain-like_sf"/>
</dbReference>
<evidence type="ECO:0000256" key="4">
    <source>
        <dbReference type="PROSITE-ProRule" id="PRU00335"/>
    </source>
</evidence>
<dbReference type="Gene3D" id="1.10.357.10">
    <property type="entry name" value="Tetracycline Repressor, domain 2"/>
    <property type="match status" value="1"/>
</dbReference>
<dbReference type="SUPFAM" id="SSF46689">
    <property type="entry name" value="Homeodomain-like"/>
    <property type="match status" value="1"/>
</dbReference>
<feature type="compositionally biased region" description="Low complexity" evidence="5">
    <location>
        <begin position="59"/>
        <end position="77"/>
    </location>
</feature>
<evidence type="ECO:0000256" key="1">
    <source>
        <dbReference type="ARBA" id="ARBA00023015"/>
    </source>
</evidence>
<gene>
    <name evidence="7" type="ORF">DIU77_17675</name>
</gene>
<dbReference type="InterPro" id="IPR036271">
    <property type="entry name" value="Tet_transcr_reg_TetR-rel_C_sf"/>
</dbReference>
<proteinExistence type="predicted"/>
<protein>
    <submittedName>
        <fullName evidence="7">TetR family transcriptional regulator</fullName>
    </submittedName>
</protein>
<sequence length="268" mass="29342">MNDGDRGGAGTQTRRAEGSRRRSSSATPRRSELSARGGGAYRRTVPGRQAEGRREGEVAKSATASEAKTATKTGGKTSRTRLDDETAQQQILSAADRLFYERGVQAVGMDAIRDAAGVSLKRLYQLFPSKEHLIEAYLRHRDALWQSMLDEHVDARTDPRERILAVFDFLRDWSSQPDYRGCAFIRTFNELRATSPHIAEMATHHKDGFRAELVELAREAGADAPEQLADQLILLSEGAITRCAMAGSSAPATRAREAAAAILDATLN</sequence>
<evidence type="ECO:0000256" key="5">
    <source>
        <dbReference type="SAM" id="MobiDB-lite"/>
    </source>
</evidence>
<reference evidence="7" key="1">
    <citation type="submission" date="2018-05" db="EMBL/GenBank/DDBJ databases">
        <authorList>
            <person name="Lanie J.A."/>
            <person name="Ng W.-L."/>
            <person name="Kazmierczak K.M."/>
            <person name="Andrzejewski T.M."/>
            <person name="Davidsen T.M."/>
            <person name="Wayne K.J."/>
            <person name="Tettelin H."/>
            <person name="Glass J.I."/>
            <person name="Rusch D."/>
            <person name="Podicherti R."/>
            <person name="Tsui H.-C.T."/>
            <person name="Winkler M.E."/>
        </authorList>
    </citation>
    <scope>NUCLEOTIDE SEQUENCE</scope>
    <source>
        <strain evidence="7">ZC4RG45</strain>
    </source>
</reference>
<dbReference type="Pfam" id="PF16925">
    <property type="entry name" value="TetR_C_13"/>
    <property type="match status" value="1"/>
</dbReference>
<accession>A0A2W4IVF7</accession>
<evidence type="ECO:0000259" key="6">
    <source>
        <dbReference type="PROSITE" id="PS50977"/>
    </source>
</evidence>
<dbReference type="EMBL" id="QGUI01000840">
    <property type="protein sequence ID" value="PZM90604.1"/>
    <property type="molecule type" value="Genomic_DNA"/>
</dbReference>
<keyword evidence="1" id="KW-0805">Transcription regulation</keyword>
<feature type="DNA-binding region" description="H-T-H motif" evidence="4">
    <location>
        <begin position="108"/>
        <end position="127"/>
    </location>
</feature>
<evidence type="ECO:0000256" key="3">
    <source>
        <dbReference type="ARBA" id="ARBA00023163"/>
    </source>
</evidence>